<organism evidence="13 14">
    <name type="scientific">Phellinidium pouzarii</name>
    <dbReference type="NCBI Taxonomy" id="167371"/>
    <lineage>
        <taxon>Eukaryota</taxon>
        <taxon>Fungi</taxon>
        <taxon>Dikarya</taxon>
        <taxon>Basidiomycota</taxon>
        <taxon>Agaricomycotina</taxon>
        <taxon>Agaricomycetes</taxon>
        <taxon>Hymenochaetales</taxon>
        <taxon>Hymenochaetaceae</taxon>
        <taxon>Phellinidium</taxon>
    </lineage>
</organism>
<feature type="region of interest" description="Disordered" evidence="10">
    <location>
        <begin position="669"/>
        <end position="857"/>
    </location>
</feature>
<comment type="function">
    <text evidence="1">Golgi membrane protein involved in vesicular trafficking and spindle migration.</text>
</comment>
<dbReference type="CDD" id="cd20270">
    <property type="entry name" value="Complex1_LYR_SDHAF3_LYRM10"/>
    <property type="match status" value="1"/>
</dbReference>
<feature type="compositionally biased region" description="Polar residues" evidence="10">
    <location>
        <begin position="763"/>
        <end position="782"/>
    </location>
</feature>
<keyword evidence="9 11" id="KW-0472">Membrane</keyword>
<dbReference type="AlphaFoldDB" id="A0A4S4L3Y7"/>
<evidence type="ECO:0000256" key="1">
    <source>
        <dbReference type="ARBA" id="ARBA00002978"/>
    </source>
</evidence>
<evidence type="ECO:0000256" key="8">
    <source>
        <dbReference type="ARBA" id="ARBA00023034"/>
    </source>
</evidence>
<comment type="similarity">
    <text evidence="3">Belongs to the TVP38/TMEM64 family.</text>
</comment>
<dbReference type="PANTHER" id="PTHR47549:SF2">
    <property type="entry name" value="GOLGI APPARATUS MEMBRANE PROTEIN TVP38"/>
    <property type="match status" value="1"/>
</dbReference>
<sequence length="857" mass="94286">MAPTIPESLWDVEFAELVFGDNVNDVKEVEPDGVQLYREILRVHRYLPLEMRSLGDDYVKAEFRRHRKTNNPLHIIGFLSQWKMYLDELPKSKDAGARWAGRKLDPTVFEKMSSEQIGQLYELMHATKEVWKTPAELEANAETGEKAPETQAFSLSDFVDSLRQSMANIQGPGDPEDRNHGQFGTSSAAPYDGYGQYQASFDRTHQNYPPLHNQSNPSFYKSQNNLTMTKDEDVVVSERYVSRTPSPTPSEASALNRKGLVDWQKMAKWKFWFRREWIWYYVILTIIMIFVILISVYDRQIVRWLEPDAQKVKKVLPAGWLIPIAVLFIISFPPLAGQEIVAILCGVVWGLWVGFAIVSAGTFLGELGNFYAFKYCCRARGEKLEKTKLNYGCLARVVRDGGLKIAIIARYSAIPGHFTTAIFSTCGMHVMTFAIAAFLSLPKQFVTVYIGVIIQESGTGTESTKDKIISDAVLGITVIITGLAMWYIYKKMDLVKVDVIYERRKARQAKLFRANSASGSSTAFNPRDSDSDLPLNPGESAAYQQWDSEGRAVGYSGNPSISYNVHAPAPQRTGGMGVNSMPEYRTDGGDGYSSPTARYGSPGAVLSSTSASRTASPGRAQQRQDSLDTVSWNMSGQGMSSDAYRLPTINPATPLSGGFVDKPISTSNAYTQQQSLRQSSLNNPFLSSENLPSRSSPVPPPLAPPPSSTRTYDIPTTPQQYQPQAYSTGPPSTGPFPPQSAPLQQQYPTNPNPAPLSAPLSPIQTPTQHNFAYQQQGASSGMMSPAQAYAQSTTAYQPPSGPPPSLVVGPGAGAHAQIANDASAYYTPPHPRVATEDQLERSPLPSGAFSSPPDYRP</sequence>
<evidence type="ECO:0000259" key="12">
    <source>
        <dbReference type="Pfam" id="PF09335"/>
    </source>
</evidence>
<dbReference type="PANTHER" id="PTHR47549">
    <property type="entry name" value="GOLGI APPARATUS MEMBRANE PROTEIN TVP38-RELATED"/>
    <property type="match status" value="1"/>
</dbReference>
<keyword evidence="7 11" id="KW-1133">Transmembrane helix</keyword>
<keyword evidence="14" id="KW-1185">Reference proteome</keyword>
<evidence type="ECO:0000256" key="6">
    <source>
        <dbReference type="ARBA" id="ARBA00022692"/>
    </source>
</evidence>
<dbReference type="Pfam" id="PF09335">
    <property type="entry name" value="VTT_dom"/>
    <property type="match status" value="1"/>
</dbReference>
<feature type="region of interest" description="Disordered" evidence="10">
    <location>
        <begin position="564"/>
        <end position="634"/>
    </location>
</feature>
<evidence type="ECO:0000256" key="4">
    <source>
        <dbReference type="ARBA" id="ARBA00013533"/>
    </source>
</evidence>
<feature type="transmembrane region" description="Helical" evidence="11">
    <location>
        <begin position="277"/>
        <end position="297"/>
    </location>
</feature>
<feature type="compositionally biased region" description="Low complexity" evidence="10">
    <location>
        <begin position="672"/>
        <end position="681"/>
    </location>
</feature>
<proteinExistence type="inferred from homology"/>
<feature type="compositionally biased region" description="Polar residues" evidence="10">
    <location>
        <begin position="606"/>
        <end position="634"/>
    </location>
</feature>
<evidence type="ECO:0000256" key="11">
    <source>
        <dbReference type="SAM" id="Phobius"/>
    </source>
</evidence>
<evidence type="ECO:0000256" key="9">
    <source>
        <dbReference type="ARBA" id="ARBA00023136"/>
    </source>
</evidence>
<dbReference type="EMBL" id="SGPK01000228">
    <property type="protein sequence ID" value="THH05917.1"/>
    <property type="molecule type" value="Genomic_DNA"/>
</dbReference>
<dbReference type="OrthoDB" id="166803at2759"/>
<name>A0A4S4L3Y7_9AGAM</name>
<feature type="compositionally biased region" description="Pro residues" evidence="10">
    <location>
        <begin position="697"/>
        <end position="707"/>
    </location>
</feature>
<dbReference type="InterPro" id="IPR051076">
    <property type="entry name" value="Golgi_membrane_TVP38/TMEM64"/>
</dbReference>
<feature type="transmembrane region" description="Helical" evidence="11">
    <location>
        <begin position="468"/>
        <end position="489"/>
    </location>
</feature>
<feature type="transmembrane region" description="Helical" evidence="11">
    <location>
        <begin position="341"/>
        <end position="364"/>
    </location>
</feature>
<feature type="domain" description="VTT" evidence="12">
    <location>
        <begin position="338"/>
        <end position="451"/>
    </location>
</feature>
<comment type="caution">
    <text evidence="13">The sequence shown here is derived from an EMBL/GenBank/DDBJ whole genome shotgun (WGS) entry which is preliminary data.</text>
</comment>
<evidence type="ECO:0000256" key="5">
    <source>
        <dbReference type="ARBA" id="ARBA00020673"/>
    </source>
</evidence>
<gene>
    <name evidence="13" type="ORF">EW145_g4446</name>
</gene>
<evidence type="ECO:0000256" key="3">
    <source>
        <dbReference type="ARBA" id="ARBA00008640"/>
    </source>
</evidence>
<dbReference type="InterPro" id="IPR032816">
    <property type="entry name" value="VTT_dom"/>
</dbReference>
<keyword evidence="8" id="KW-0333">Golgi apparatus</keyword>
<evidence type="ECO:0000313" key="13">
    <source>
        <dbReference type="EMBL" id="THH05917.1"/>
    </source>
</evidence>
<protein>
    <recommendedName>
        <fullName evidence="4">Golgi apparatus membrane protein TVP38</fullName>
    </recommendedName>
    <alternativeName>
        <fullName evidence="5">Golgi apparatus membrane protein tvp38</fullName>
    </alternativeName>
</protein>
<feature type="compositionally biased region" description="Low complexity" evidence="10">
    <location>
        <begin position="711"/>
        <end position="731"/>
    </location>
</feature>
<keyword evidence="6 11" id="KW-0812">Transmembrane</keyword>
<accession>A0A4S4L3Y7</accession>
<feature type="compositionally biased region" description="Polar residues" evidence="10">
    <location>
        <begin position="682"/>
        <end position="691"/>
    </location>
</feature>
<evidence type="ECO:0000256" key="7">
    <source>
        <dbReference type="ARBA" id="ARBA00022989"/>
    </source>
</evidence>
<feature type="compositionally biased region" description="Low complexity" evidence="10">
    <location>
        <begin position="784"/>
        <end position="798"/>
    </location>
</feature>
<dbReference type="Proteomes" id="UP000308199">
    <property type="component" value="Unassembled WGS sequence"/>
</dbReference>
<dbReference type="Pfam" id="PF13233">
    <property type="entry name" value="Complex1_LYR_2"/>
    <property type="match status" value="1"/>
</dbReference>
<feature type="transmembrane region" description="Helical" evidence="11">
    <location>
        <begin position="318"/>
        <end position="335"/>
    </location>
</feature>
<evidence type="ECO:0000256" key="10">
    <source>
        <dbReference type="SAM" id="MobiDB-lite"/>
    </source>
</evidence>
<reference evidence="13 14" key="1">
    <citation type="submission" date="2019-02" db="EMBL/GenBank/DDBJ databases">
        <title>Genome sequencing of the rare red list fungi Phellinidium pouzarii.</title>
        <authorList>
            <person name="Buettner E."/>
            <person name="Kellner H."/>
        </authorList>
    </citation>
    <scope>NUCLEOTIDE SEQUENCE [LARGE SCALE GENOMIC DNA]</scope>
    <source>
        <strain evidence="13 14">DSM 108285</strain>
    </source>
</reference>
<feature type="region of interest" description="Disordered" evidence="10">
    <location>
        <begin position="518"/>
        <end position="542"/>
    </location>
</feature>
<evidence type="ECO:0000313" key="14">
    <source>
        <dbReference type="Proteomes" id="UP000308199"/>
    </source>
</evidence>
<comment type="subcellular location">
    <subcellularLocation>
        <location evidence="2">Golgi apparatus membrane</location>
        <topology evidence="2">Multi-pass membrane protein</topology>
    </subcellularLocation>
</comment>
<evidence type="ECO:0000256" key="2">
    <source>
        <dbReference type="ARBA" id="ARBA00004653"/>
    </source>
</evidence>
<dbReference type="GO" id="GO:0000139">
    <property type="term" value="C:Golgi membrane"/>
    <property type="evidence" value="ECO:0007669"/>
    <property type="project" value="UniProtKB-SubCell"/>
</dbReference>